<dbReference type="Proteomes" id="UP001295794">
    <property type="component" value="Unassembled WGS sequence"/>
</dbReference>
<feature type="transmembrane region" description="Helical" evidence="1">
    <location>
        <begin position="142"/>
        <end position="163"/>
    </location>
</feature>
<dbReference type="PANTHER" id="PTHR28026">
    <property type="entry name" value="DUF962 DOMAIN PROTEIN (AFU_ORTHOLOGUE AFUA_8G05310)"/>
    <property type="match status" value="1"/>
</dbReference>
<proteinExistence type="predicted"/>
<evidence type="ECO:0000256" key="1">
    <source>
        <dbReference type="SAM" id="Phobius"/>
    </source>
</evidence>
<evidence type="ECO:0000313" key="3">
    <source>
        <dbReference type="Proteomes" id="UP001295794"/>
    </source>
</evidence>
<feature type="transmembrane region" description="Helical" evidence="1">
    <location>
        <begin position="28"/>
        <end position="50"/>
    </location>
</feature>
<keyword evidence="3" id="KW-1185">Reference proteome</keyword>
<accession>A0AAD2HH76</accession>
<evidence type="ECO:0008006" key="4">
    <source>
        <dbReference type="Google" id="ProtNLM"/>
    </source>
</evidence>
<reference evidence="2" key="1">
    <citation type="submission" date="2023-11" db="EMBL/GenBank/DDBJ databases">
        <authorList>
            <person name="De Vega J J."/>
            <person name="De Vega J J."/>
        </authorList>
    </citation>
    <scope>NUCLEOTIDE SEQUENCE</scope>
</reference>
<feature type="transmembrane region" description="Helical" evidence="1">
    <location>
        <begin position="62"/>
        <end position="81"/>
    </location>
</feature>
<dbReference type="EMBL" id="CAVNYO010000405">
    <property type="protein sequence ID" value="CAK5275782.1"/>
    <property type="molecule type" value="Genomic_DNA"/>
</dbReference>
<dbReference type="PANTHER" id="PTHR28026:SF9">
    <property type="entry name" value="2-HYDROXY-PALMITIC ACID DIOXYGENASE MPO1"/>
    <property type="match status" value="1"/>
</dbReference>
<dbReference type="AlphaFoldDB" id="A0AAD2HH76"/>
<dbReference type="InterPro" id="IPR009305">
    <property type="entry name" value="Mpo1-like"/>
</dbReference>
<evidence type="ECO:0000313" key="2">
    <source>
        <dbReference type="EMBL" id="CAK5275782.1"/>
    </source>
</evidence>
<comment type="caution">
    <text evidence="2">The sequence shown here is derived from an EMBL/GenBank/DDBJ whole genome shotgun (WGS) entry which is preliminary data.</text>
</comment>
<name>A0AAD2HH76_9AGAR</name>
<dbReference type="GO" id="GO:0046521">
    <property type="term" value="P:sphingoid catabolic process"/>
    <property type="evidence" value="ECO:0007669"/>
    <property type="project" value="TreeGrafter"/>
</dbReference>
<protein>
    <recommendedName>
        <fullName evidence="4">DUF962-domain-containing protein</fullName>
    </recommendedName>
</protein>
<keyword evidence="1" id="KW-0812">Transmembrane</keyword>
<dbReference type="GO" id="GO:0005783">
    <property type="term" value="C:endoplasmic reticulum"/>
    <property type="evidence" value="ECO:0007669"/>
    <property type="project" value="TreeGrafter"/>
</dbReference>
<dbReference type="GO" id="GO:0016020">
    <property type="term" value="C:membrane"/>
    <property type="evidence" value="ECO:0007669"/>
    <property type="project" value="GOC"/>
</dbReference>
<sequence>MSSKNLFDVKHQLTFYGAYHSNSTNVMIHIRLIIASAQVMLAQLPVPSFLPSMHYVLSKYLIFDLNYSSILAAVYLAYYYILEPTAAFLYTPQFILSTLTANAIAGGGHLQQIAALHGVCWVAQFVGHGVAEKRAPALLDNLVGAIVLAPFFVHLEMLFFLGYKPQMHKELNNAVGVEIARVKKAEGDKRRAAAAKAQ</sequence>
<organism evidence="2 3">
    <name type="scientific">Mycena citricolor</name>
    <dbReference type="NCBI Taxonomy" id="2018698"/>
    <lineage>
        <taxon>Eukaryota</taxon>
        <taxon>Fungi</taxon>
        <taxon>Dikarya</taxon>
        <taxon>Basidiomycota</taxon>
        <taxon>Agaricomycotina</taxon>
        <taxon>Agaricomycetes</taxon>
        <taxon>Agaricomycetidae</taxon>
        <taxon>Agaricales</taxon>
        <taxon>Marasmiineae</taxon>
        <taxon>Mycenaceae</taxon>
        <taxon>Mycena</taxon>
    </lineage>
</organism>
<dbReference type="Pfam" id="PF06127">
    <property type="entry name" value="Mpo1-like"/>
    <property type="match status" value="1"/>
</dbReference>
<keyword evidence="1" id="KW-0472">Membrane</keyword>
<gene>
    <name evidence="2" type="ORF">MYCIT1_LOCUS23773</name>
</gene>
<keyword evidence="1" id="KW-1133">Transmembrane helix</keyword>